<dbReference type="SUPFAM" id="SSF52200">
    <property type="entry name" value="Toll/Interleukin receptor TIR domain"/>
    <property type="match status" value="1"/>
</dbReference>
<dbReference type="InterPro" id="IPR035897">
    <property type="entry name" value="Toll_tir_struct_dom_sf"/>
</dbReference>
<keyword evidence="2" id="KW-1185">Reference proteome</keyword>
<dbReference type="GeneID" id="125419772"/>
<feature type="domain" description="TIR" evidence="1">
    <location>
        <begin position="77"/>
        <end position="248"/>
    </location>
</feature>
<organism evidence="2 3">
    <name type="scientific">Ziziphus jujuba</name>
    <name type="common">Chinese jujube</name>
    <name type="synonym">Ziziphus sativa</name>
    <dbReference type="NCBI Taxonomy" id="326968"/>
    <lineage>
        <taxon>Eukaryota</taxon>
        <taxon>Viridiplantae</taxon>
        <taxon>Streptophyta</taxon>
        <taxon>Embryophyta</taxon>
        <taxon>Tracheophyta</taxon>
        <taxon>Spermatophyta</taxon>
        <taxon>Magnoliopsida</taxon>
        <taxon>eudicotyledons</taxon>
        <taxon>Gunneridae</taxon>
        <taxon>Pentapetalae</taxon>
        <taxon>rosids</taxon>
        <taxon>fabids</taxon>
        <taxon>Rosales</taxon>
        <taxon>Rhamnaceae</taxon>
        <taxon>Paliureae</taxon>
        <taxon>Ziziphus</taxon>
    </lineage>
</organism>
<sequence length="361" mass="40247">MLKNLVPSSISFQNLEILTISECHGMLNLMSSQTAKSMNRLKEMKISDCQRLTEIISDKLEGDHDTESSEIVLSGLKSLEIYMLPSLTSFNLGKYMMGFPELESLVVSGCSEMQCFSVHGIISTPKLNELRLDGNWRIRDIHYYLSENYASSARCLDELVEILECRKSFGRLVWPVFLGVKPSEVINQTGNFEKALAEYQGSSDRKKEKLAKWKDALTQASNLSGWHLGDGYESLLIQRIVEAAEAALRKINRRVPLHVAKYPVGIEDRFVESEPLIDVGTGKNDVKFIGIYGIGGVGKTTIAKALFNKFADEFEGSSFLANVIETSKQNLGFVQLQGKLLFDMLGDKNLKVGNVIEVSIS</sequence>
<dbReference type="SUPFAM" id="SSF52047">
    <property type="entry name" value="RNI-like"/>
    <property type="match status" value="1"/>
</dbReference>
<dbReference type="InterPro" id="IPR032675">
    <property type="entry name" value="LRR_dom_sf"/>
</dbReference>
<reference evidence="3" key="1">
    <citation type="submission" date="2025-08" db="UniProtKB">
        <authorList>
            <consortium name="RefSeq"/>
        </authorList>
    </citation>
    <scope>IDENTIFICATION</scope>
    <source>
        <tissue evidence="3">Seedling</tissue>
    </source>
</reference>
<accession>A0ABM4AFR1</accession>
<dbReference type="Pfam" id="PF01582">
    <property type="entry name" value="TIR"/>
    <property type="match status" value="1"/>
</dbReference>
<dbReference type="Pfam" id="PF00931">
    <property type="entry name" value="NB-ARC"/>
    <property type="match status" value="1"/>
</dbReference>
<dbReference type="Gene3D" id="3.80.10.10">
    <property type="entry name" value="Ribonuclease Inhibitor"/>
    <property type="match status" value="1"/>
</dbReference>
<protein>
    <submittedName>
        <fullName evidence="3">Disease resistance protein RPV1-like</fullName>
    </submittedName>
</protein>
<dbReference type="Gene3D" id="3.40.50.10140">
    <property type="entry name" value="Toll/interleukin-1 receptor homology (TIR) domain"/>
    <property type="match status" value="1"/>
</dbReference>
<dbReference type="Proteomes" id="UP001652623">
    <property type="component" value="Chromosome 8"/>
</dbReference>
<dbReference type="InterPro" id="IPR027417">
    <property type="entry name" value="P-loop_NTPase"/>
</dbReference>
<dbReference type="InterPro" id="IPR044974">
    <property type="entry name" value="Disease_R_plants"/>
</dbReference>
<name>A0ABM4AFR1_ZIZJJ</name>
<dbReference type="InterPro" id="IPR000157">
    <property type="entry name" value="TIR_dom"/>
</dbReference>
<dbReference type="InterPro" id="IPR057135">
    <property type="entry name" value="At4g27190-like_LRR"/>
</dbReference>
<evidence type="ECO:0000259" key="1">
    <source>
        <dbReference type="PROSITE" id="PS50104"/>
    </source>
</evidence>
<dbReference type="Pfam" id="PF23247">
    <property type="entry name" value="LRR_RPS2"/>
    <property type="match status" value="1"/>
</dbReference>
<gene>
    <name evidence="3" type="primary">LOC125419772</name>
</gene>
<evidence type="ECO:0000313" key="3">
    <source>
        <dbReference type="RefSeq" id="XP_060675573.1"/>
    </source>
</evidence>
<dbReference type="PANTHER" id="PTHR11017">
    <property type="entry name" value="LEUCINE-RICH REPEAT-CONTAINING PROTEIN"/>
    <property type="match status" value="1"/>
</dbReference>
<dbReference type="PROSITE" id="PS50104">
    <property type="entry name" value="TIR"/>
    <property type="match status" value="1"/>
</dbReference>
<dbReference type="InterPro" id="IPR002182">
    <property type="entry name" value="NB-ARC"/>
</dbReference>
<dbReference type="SUPFAM" id="SSF52540">
    <property type="entry name" value="P-loop containing nucleoside triphosphate hydrolases"/>
    <property type="match status" value="1"/>
</dbReference>
<dbReference type="PANTHER" id="PTHR11017:SF573">
    <property type="entry name" value="ADP-RIBOSYL CYCLASE_CYCLIC ADP-RIBOSE HYDROLASE"/>
    <property type="match status" value="1"/>
</dbReference>
<dbReference type="RefSeq" id="XP_060675573.1">
    <property type="nucleotide sequence ID" value="XM_060819590.1"/>
</dbReference>
<evidence type="ECO:0000313" key="2">
    <source>
        <dbReference type="Proteomes" id="UP001652623"/>
    </source>
</evidence>
<proteinExistence type="predicted"/>
<dbReference type="Gene3D" id="3.40.50.300">
    <property type="entry name" value="P-loop containing nucleotide triphosphate hydrolases"/>
    <property type="match status" value="1"/>
</dbReference>